<sequence>MDLRAFLINQIEPLKPLKVFICLFVFCVSFSSFKSNRQVQLSQISYEVNFADVVFQVNDATKFLLEKEVEKLKNDKVEMKRQFELLSLFLPEVSPVLKNAGVPEDFRYLVIYNKYQSETNQSSLLDHGVFWCLTEDLAADLDLHVNNKIDERKNFFVATDAAVIGLRRNNVLYNNWGTTLFAALAQRDLVNLLGVNKDWNNKKYLPLDGPAYSAVIQFLAFKMVVEEAMASFKPSEDKVIYSYPYGNGKTLSSIAADLRLEPTEVIEQNSWLKEERMGEDALPVLIIVDAERYNDIRVLAEISSNRDFHKEEKGFPILTEEPSLAKERGGQFFRINGKRGVKADFCDSYVDLAYKAKISEKSFLEYNDMQEADVVSIGQIYYLEEKNNKGPISTHISREGESLWDIGMLYGVKLEELLKFNRLETSEVFQRGRVVYLQDKREKKAPVEYVEIEDLVVTTGKLKKDPILGSYTSFSFSEEHKPKRAIELEEPVTEEVMEEDLPKVKVAKVEEPKEVRQPLTVRKEVVVKPVVANSYSENLKKQVLGTPEVEKKEIDDFVIHTVRKGETLYRISVNYRVSVKQLYRLNSLTSTIIEIGDRIKVKPI</sequence>
<dbReference type="OrthoDB" id="977752at2"/>
<name>A0A2Z4G7Q1_9BACT</name>
<organism evidence="2 3">
    <name type="scientific">Arcticibacterium luteifluviistationis</name>
    <dbReference type="NCBI Taxonomy" id="1784714"/>
    <lineage>
        <taxon>Bacteria</taxon>
        <taxon>Pseudomonadati</taxon>
        <taxon>Bacteroidota</taxon>
        <taxon>Cytophagia</taxon>
        <taxon>Cytophagales</taxon>
        <taxon>Leadbetterellaceae</taxon>
        <taxon>Arcticibacterium</taxon>
    </lineage>
</organism>
<protein>
    <recommendedName>
        <fullName evidence="1">LysM domain-containing protein</fullName>
    </recommendedName>
</protein>
<dbReference type="KEGG" id="als:DJ013_03040"/>
<feature type="domain" description="LysM" evidence="1">
    <location>
        <begin position="558"/>
        <end position="601"/>
    </location>
</feature>
<dbReference type="Pfam" id="PF01476">
    <property type="entry name" value="LysM"/>
    <property type="match status" value="2"/>
</dbReference>
<reference evidence="2 3" key="1">
    <citation type="submission" date="2018-05" db="EMBL/GenBank/DDBJ databases">
        <title>Complete genome sequence of Arcticibacterium luteifluviistationis SM1504T, a cytophagaceae bacterium isolated from Arctic surface seawater.</title>
        <authorList>
            <person name="Li Y."/>
            <person name="Qin Q.-L."/>
        </authorList>
    </citation>
    <scope>NUCLEOTIDE SEQUENCE [LARGE SCALE GENOMIC DNA]</scope>
    <source>
        <strain evidence="2 3">SM1504</strain>
    </source>
</reference>
<accession>A0A2Z4G7Q1</accession>
<dbReference type="EMBL" id="CP029480">
    <property type="protein sequence ID" value="AWV97199.1"/>
    <property type="molecule type" value="Genomic_DNA"/>
</dbReference>
<dbReference type="PANTHER" id="PTHR33734:SF22">
    <property type="entry name" value="MEMBRANE-BOUND LYTIC MUREIN TRANSGLYCOSYLASE D"/>
    <property type="match status" value="1"/>
</dbReference>
<dbReference type="Gene3D" id="3.10.350.10">
    <property type="entry name" value="LysM domain"/>
    <property type="match status" value="2"/>
</dbReference>
<dbReference type="SMART" id="SM00257">
    <property type="entry name" value="LysM"/>
    <property type="match status" value="2"/>
</dbReference>
<dbReference type="InterPro" id="IPR018392">
    <property type="entry name" value="LysM"/>
</dbReference>
<gene>
    <name evidence="2" type="ORF">DJ013_03040</name>
</gene>
<dbReference type="PANTHER" id="PTHR33734">
    <property type="entry name" value="LYSM DOMAIN-CONTAINING GPI-ANCHORED PROTEIN 2"/>
    <property type="match status" value="1"/>
</dbReference>
<dbReference type="AlphaFoldDB" id="A0A2Z4G7Q1"/>
<dbReference type="InterPro" id="IPR036779">
    <property type="entry name" value="LysM_dom_sf"/>
</dbReference>
<dbReference type="SUPFAM" id="SSF54106">
    <property type="entry name" value="LysM domain"/>
    <property type="match status" value="2"/>
</dbReference>
<dbReference type="CDD" id="cd00118">
    <property type="entry name" value="LysM"/>
    <property type="match status" value="2"/>
</dbReference>
<evidence type="ECO:0000259" key="1">
    <source>
        <dbReference type="PROSITE" id="PS51782"/>
    </source>
</evidence>
<dbReference type="Proteomes" id="UP000249873">
    <property type="component" value="Chromosome"/>
</dbReference>
<feature type="domain" description="LysM" evidence="1">
    <location>
        <begin position="393"/>
        <end position="437"/>
    </location>
</feature>
<dbReference type="PROSITE" id="PS51782">
    <property type="entry name" value="LYSM"/>
    <property type="match status" value="2"/>
</dbReference>
<keyword evidence="3" id="KW-1185">Reference proteome</keyword>
<dbReference type="GO" id="GO:0008932">
    <property type="term" value="F:lytic endotransglycosylase activity"/>
    <property type="evidence" value="ECO:0007669"/>
    <property type="project" value="TreeGrafter"/>
</dbReference>
<evidence type="ECO:0000313" key="3">
    <source>
        <dbReference type="Proteomes" id="UP000249873"/>
    </source>
</evidence>
<evidence type="ECO:0000313" key="2">
    <source>
        <dbReference type="EMBL" id="AWV97199.1"/>
    </source>
</evidence>
<proteinExistence type="predicted"/>